<dbReference type="GO" id="GO:0042597">
    <property type="term" value="C:periplasmic space"/>
    <property type="evidence" value="ECO:0007669"/>
    <property type="project" value="UniProtKB-SubCell"/>
</dbReference>
<name>A0A448TUS6_9PAST</name>
<dbReference type="InterPro" id="IPR014167">
    <property type="entry name" value="Tol-Pal_TolB"/>
</dbReference>
<accession>A0A448TUS6</accession>
<feature type="domain" description="TolB N-terminal" evidence="6">
    <location>
        <begin position="29"/>
        <end position="126"/>
    </location>
</feature>
<keyword evidence="4 5" id="KW-0574">Periplasm</keyword>
<evidence type="ECO:0000256" key="3">
    <source>
        <dbReference type="ARBA" id="ARBA00022729"/>
    </source>
</evidence>
<proteinExistence type="inferred from homology"/>
<evidence type="ECO:0000256" key="4">
    <source>
        <dbReference type="ARBA" id="ARBA00022764"/>
    </source>
</evidence>
<dbReference type="AlphaFoldDB" id="A0A448TUS6"/>
<dbReference type="SUPFAM" id="SSF69304">
    <property type="entry name" value="Tricorn protease N-terminal domain"/>
    <property type="match status" value="1"/>
</dbReference>
<evidence type="ECO:0000259" key="6">
    <source>
        <dbReference type="Pfam" id="PF04052"/>
    </source>
</evidence>
<dbReference type="InterPro" id="IPR011042">
    <property type="entry name" value="6-blade_b-propeller_TolB-like"/>
</dbReference>
<keyword evidence="3 5" id="KW-0732">Signal</keyword>
<comment type="subunit">
    <text evidence="5">The Tol-Pal system is composed of five core proteins: the inner membrane proteins TolA, TolQ and TolR, the periplasmic protein TolB and the outer membrane protein Pal. They form a network linking the inner and outer membranes and the peptidoglycan layer.</text>
</comment>
<dbReference type="Pfam" id="PF04052">
    <property type="entry name" value="TolB_N"/>
    <property type="match status" value="1"/>
</dbReference>
<evidence type="ECO:0000256" key="2">
    <source>
        <dbReference type="ARBA" id="ARBA00009820"/>
    </source>
</evidence>
<dbReference type="SUPFAM" id="SSF52964">
    <property type="entry name" value="TolB, N-terminal domain"/>
    <property type="match status" value="1"/>
</dbReference>
<dbReference type="NCBIfam" id="TIGR02800">
    <property type="entry name" value="propeller_TolB"/>
    <property type="match status" value="1"/>
</dbReference>
<dbReference type="Proteomes" id="UP000279799">
    <property type="component" value="Chromosome"/>
</dbReference>
<gene>
    <name evidence="5 7" type="primary">tolB</name>
    <name evidence="7" type="ORF">NCTC12871_01070</name>
</gene>
<keyword evidence="5" id="KW-0131">Cell cycle</keyword>
<dbReference type="RefSeq" id="WP_126599659.1">
    <property type="nucleotide sequence ID" value="NZ_LR134510.1"/>
</dbReference>
<dbReference type="HAMAP" id="MF_00671">
    <property type="entry name" value="TolB"/>
    <property type="match status" value="1"/>
</dbReference>
<reference evidence="7 8" key="1">
    <citation type="submission" date="2018-12" db="EMBL/GenBank/DDBJ databases">
        <authorList>
            <consortium name="Pathogen Informatics"/>
        </authorList>
    </citation>
    <scope>NUCLEOTIDE SEQUENCE [LARGE SCALE GENOMIC DNA]</scope>
    <source>
        <strain evidence="7 8">NCTC12871</strain>
    </source>
</reference>
<sequence>MKQLKQMIVTLFFGVLFLLQTAKAESEVRIVIDGGSVFARPIAVVPFHWNGQGSKPIDISSIVAADLTNSGMFQAYPTQSMPQQPNSATQVKPAEWAKLGIGNVVVGQITPNGNSYAVAFQLVDTLGVSGAAGRVLLQKQYLIPASKIRVGAHTISDAIFQQLTGVKGAFRTKIAYVIQENSGDRPYQLRVADYDGHNQHIIFRSAEPIMSPAWSADGRKMAYSSFENQQSRLIMQDLATGQRNVIVQGPGHHGAPSFSPDGTTLAFSSSKDGKLNIYLYNLSTHQITQLTQNAGNNTEPSWSADSQHIIFTSDRNGNPQVYMMNRDGSDVQQLTNQGLNYSGQLTSDGKNLIFISNDHLVKKNLETGTKQLLTTTFLDESPSLSPNDLMIIYSSTQGLGKVLQLVSADGHFKARLPSGDGQVKFPAWSPYLN</sequence>
<dbReference type="InterPro" id="IPR007195">
    <property type="entry name" value="TolB_N"/>
</dbReference>
<dbReference type="GO" id="GO:0051301">
    <property type="term" value="P:cell division"/>
    <property type="evidence" value="ECO:0007669"/>
    <property type="project" value="UniProtKB-UniRule"/>
</dbReference>
<protein>
    <recommendedName>
        <fullName evidence="5">Tol-Pal system protein TolB</fullName>
    </recommendedName>
</protein>
<evidence type="ECO:0000313" key="8">
    <source>
        <dbReference type="Proteomes" id="UP000279799"/>
    </source>
</evidence>
<comment type="function">
    <text evidence="5">Part of the Tol-Pal system, which plays a role in outer membrane invagination during cell division and is important for maintaining outer membrane integrity.</text>
</comment>
<dbReference type="InterPro" id="IPR011659">
    <property type="entry name" value="WD40"/>
</dbReference>
<comment type="subcellular location">
    <subcellularLocation>
        <location evidence="1 5">Periplasm</location>
    </subcellularLocation>
</comment>
<dbReference type="PANTHER" id="PTHR36842:SF1">
    <property type="entry name" value="PROTEIN TOLB"/>
    <property type="match status" value="1"/>
</dbReference>
<evidence type="ECO:0000256" key="1">
    <source>
        <dbReference type="ARBA" id="ARBA00004418"/>
    </source>
</evidence>
<dbReference type="OrthoDB" id="9802240at2"/>
<evidence type="ECO:0000313" key="7">
    <source>
        <dbReference type="EMBL" id="VEJ09598.1"/>
    </source>
</evidence>
<dbReference type="GO" id="GO:0017038">
    <property type="term" value="P:protein import"/>
    <property type="evidence" value="ECO:0007669"/>
    <property type="project" value="InterPro"/>
</dbReference>
<keyword evidence="8" id="KW-1185">Reference proteome</keyword>
<dbReference type="PANTHER" id="PTHR36842">
    <property type="entry name" value="PROTEIN TOLB HOMOLOG"/>
    <property type="match status" value="1"/>
</dbReference>
<evidence type="ECO:0000256" key="5">
    <source>
        <dbReference type="HAMAP-Rule" id="MF_00671"/>
    </source>
</evidence>
<organism evidence="7 8">
    <name type="scientific">Actinobacillus delphinicola</name>
    <dbReference type="NCBI Taxonomy" id="51161"/>
    <lineage>
        <taxon>Bacteria</taxon>
        <taxon>Pseudomonadati</taxon>
        <taxon>Pseudomonadota</taxon>
        <taxon>Gammaproteobacteria</taxon>
        <taxon>Pasteurellales</taxon>
        <taxon>Pasteurellaceae</taxon>
        <taxon>Actinobacillus</taxon>
    </lineage>
</organism>
<keyword evidence="5" id="KW-0132">Cell division</keyword>
<dbReference type="Pfam" id="PF07676">
    <property type="entry name" value="PD40"/>
    <property type="match status" value="4"/>
</dbReference>
<dbReference type="EMBL" id="LR134510">
    <property type="protein sequence ID" value="VEJ09598.1"/>
    <property type="molecule type" value="Genomic_DNA"/>
</dbReference>
<dbReference type="KEGG" id="adp:NCTC12871_01070"/>
<dbReference type="Gene3D" id="3.40.50.10070">
    <property type="entry name" value="TolB, N-terminal domain"/>
    <property type="match status" value="1"/>
</dbReference>
<dbReference type="Gene3D" id="2.120.10.30">
    <property type="entry name" value="TolB, C-terminal domain"/>
    <property type="match status" value="1"/>
</dbReference>
<comment type="similarity">
    <text evidence="2 5">Belongs to the TolB family.</text>
</comment>